<dbReference type="AlphaFoldDB" id="A0A9Q3BB52"/>
<evidence type="ECO:0000313" key="2">
    <source>
        <dbReference type="EMBL" id="MBW0462044.1"/>
    </source>
</evidence>
<feature type="region of interest" description="Disordered" evidence="1">
    <location>
        <begin position="69"/>
        <end position="113"/>
    </location>
</feature>
<keyword evidence="3" id="KW-1185">Reference proteome</keyword>
<accession>A0A9Q3BB52</accession>
<comment type="caution">
    <text evidence="2">The sequence shown here is derived from an EMBL/GenBank/DDBJ whole genome shotgun (WGS) entry which is preliminary data.</text>
</comment>
<dbReference type="OrthoDB" id="8942758at2759"/>
<protein>
    <submittedName>
        <fullName evidence="2">Uncharacterized protein</fullName>
    </submittedName>
</protein>
<sequence length="113" mass="13119">MEEIGNVSLYINYFKSLKPRIGDWEERSYINVYGRDLESRILDQLASHPENFDSLQELMGITWELDTKYHERQKEKGGNQGKNPPFSGSNSSRPPQNPYSKTPHQTNNKGKNF</sequence>
<name>A0A9Q3BB52_9BASI</name>
<feature type="compositionally biased region" description="Polar residues" evidence="1">
    <location>
        <begin position="86"/>
        <end position="113"/>
    </location>
</feature>
<organism evidence="2 3">
    <name type="scientific">Austropuccinia psidii MF-1</name>
    <dbReference type="NCBI Taxonomy" id="1389203"/>
    <lineage>
        <taxon>Eukaryota</taxon>
        <taxon>Fungi</taxon>
        <taxon>Dikarya</taxon>
        <taxon>Basidiomycota</taxon>
        <taxon>Pucciniomycotina</taxon>
        <taxon>Pucciniomycetes</taxon>
        <taxon>Pucciniales</taxon>
        <taxon>Sphaerophragmiaceae</taxon>
        <taxon>Austropuccinia</taxon>
    </lineage>
</organism>
<evidence type="ECO:0000256" key="1">
    <source>
        <dbReference type="SAM" id="MobiDB-lite"/>
    </source>
</evidence>
<dbReference type="Proteomes" id="UP000765509">
    <property type="component" value="Unassembled WGS sequence"/>
</dbReference>
<dbReference type="EMBL" id="AVOT02000266">
    <property type="protein sequence ID" value="MBW0462044.1"/>
    <property type="molecule type" value="Genomic_DNA"/>
</dbReference>
<reference evidence="2" key="1">
    <citation type="submission" date="2021-03" db="EMBL/GenBank/DDBJ databases">
        <title>Draft genome sequence of rust myrtle Austropuccinia psidii MF-1, a brazilian biotype.</title>
        <authorList>
            <person name="Quecine M.C."/>
            <person name="Pachon D.M.R."/>
            <person name="Bonatelli M.L."/>
            <person name="Correr F.H."/>
            <person name="Franceschini L.M."/>
            <person name="Leite T.F."/>
            <person name="Margarido G.R.A."/>
            <person name="Almeida C.A."/>
            <person name="Ferrarezi J.A."/>
            <person name="Labate C.A."/>
        </authorList>
    </citation>
    <scope>NUCLEOTIDE SEQUENCE</scope>
    <source>
        <strain evidence="2">MF-1</strain>
    </source>
</reference>
<evidence type="ECO:0000313" key="3">
    <source>
        <dbReference type="Proteomes" id="UP000765509"/>
    </source>
</evidence>
<gene>
    <name evidence="2" type="ORF">O181_001759</name>
</gene>
<proteinExistence type="predicted"/>